<gene>
    <name evidence="4" type="ORF">ACFO3Q_13920</name>
</gene>
<keyword evidence="2" id="KW-1133">Transmembrane helix</keyword>
<dbReference type="RefSeq" id="WP_377005339.1">
    <property type="nucleotide sequence ID" value="NZ_JBHSGG010000040.1"/>
</dbReference>
<dbReference type="InterPro" id="IPR027417">
    <property type="entry name" value="P-loop_NTPase"/>
</dbReference>
<evidence type="ECO:0000256" key="2">
    <source>
        <dbReference type="SAM" id="Phobius"/>
    </source>
</evidence>
<feature type="region of interest" description="Disordered" evidence="1">
    <location>
        <begin position="240"/>
        <end position="271"/>
    </location>
</feature>
<keyword evidence="2" id="KW-0472">Membrane</keyword>
<dbReference type="EMBL" id="JBHSGG010000040">
    <property type="protein sequence ID" value="MFC4729264.1"/>
    <property type="molecule type" value="Genomic_DNA"/>
</dbReference>
<comment type="caution">
    <text evidence="4">The sequence shown here is derived from an EMBL/GenBank/DDBJ whole genome shotgun (WGS) entry which is preliminary data.</text>
</comment>
<name>A0ABV9NP94_9GAMM</name>
<protein>
    <submittedName>
        <fullName evidence="4">Zonular occludens toxin domain-containing protein</fullName>
    </submittedName>
</protein>
<feature type="domain" description="Zona occludens toxin N-terminal" evidence="3">
    <location>
        <begin position="1"/>
        <end position="196"/>
    </location>
</feature>
<dbReference type="Gene3D" id="3.40.50.300">
    <property type="entry name" value="P-loop containing nucleotide triphosphate hydrolases"/>
    <property type="match status" value="1"/>
</dbReference>
<feature type="transmembrane region" description="Helical" evidence="2">
    <location>
        <begin position="207"/>
        <end position="225"/>
    </location>
</feature>
<dbReference type="InterPro" id="IPR008900">
    <property type="entry name" value="Zot_N"/>
</dbReference>
<evidence type="ECO:0000313" key="5">
    <source>
        <dbReference type="Proteomes" id="UP001595892"/>
    </source>
</evidence>
<evidence type="ECO:0000313" key="4">
    <source>
        <dbReference type="EMBL" id="MFC4729264.1"/>
    </source>
</evidence>
<dbReference type="Pfam" id="PF05707">
    <property type="entry name" value="Zot"/>
    <property type="match status" value="1"/>
</dbReference>
<keyword evidence="2" id="KW-0812">Transmembrane</keyword>
<dbReference type="Proteomes" id="UP001595892">
    <property type="component" value="Unassembled WGS sequence"/>
</dbReference>
<evidence type="ECO:0000259" key="3">
    <source>
        <dbReference type="Pfam" id="PF05707"/>
    </source>
</evidence>
<evidence type="ECO:0000256" key="1">
    <source>
        <dbReference type="SAM" id="MobiDB-lite"/>
    </source>
</evidence>
<sequence length="376" mass="42065">MIYLITGQPGAGKTAFAITYCLDLQKAGRTIYAAGVPGLDYAATGFRPIEDVTRWYHAPAGAWPENRLTPAGVAVPPDYEGTEPYIPDGAVILLDECYADFPATNAGKAIPPHIEFMARHRHRGFDFVLISQGHGQLHSFLKPLVHEHTHVVEKFKGMCRLRRWPRIETNPDKARCDDSKPWKRPASVFKLYKSTTVDTKRHRLPMWAWWLMLALAVLGGLVYYMQHRWDARIDRYRGQDTSTAGSDRASDPTQGGVLAGALTGGPPPSLRQSDYAEWLTPRVPGHPWSAPAYDNFPVVSMPQVFCMSTAETCRCITEQGTRYHVEDATCRVIAREGTYNPFKPPQQSHTAQRADAGYSEPYRALRITPFPKAEPA</sequence>
<keyword evidence="5" id="KW-1185">Reference proteome</keyword>
<reference evidence="5" key="1">
    <citation type="journal article" date="2019" name="Int. J. Syst. Evol. Microbiol.">
        <title>The Global Catalogue of Microorganisms (GCM) 10K type strain sequencing project: providing services to taxonomists for standard genome sequencing and annotation.</title>
        <authorList>
            <consortium name="The Broad Institute Genomics Platform"/>
            <consortium name="The Broad Institute Genome Sequencing Center for Infectious Disease"/>
            <person name="Wu L."/>
            <person name="Ma J."/>
        </authorList>
    </citation>
    <scope>NUCLEOTIDE SEQUENCE [LARGE SCALE GENOMIC DNA]</scope>
    <source>
        <strain evidence="5">CGMCC 1.13574</strain>
    </source>
</reference>
<proteinExistence type="predicted"/>
<accession>A0ABV9NP94</accession>
<organism evidence="4 5">
    <name type="scientific">Coralloluteibacterium thermophilum</name>
    <dbReference type="NCBI Taxonomy" id="2707049"/>
    <lineage>
        <taxon>Bacteria</taxon>
        <taxon>Pseudomonadati</taxon>
        <taxon>Pseudomonadota</taxon>
        <taxon>Gammaproteobacteria</taxon>
        <taxon>Lysobacterales</taxon>
        <taxon>Lysobacteraceae</taxon>
        <taxon>Coralloluteibacterium</taxon>
    </lineage>
</organism>